<keyword evidence="7" id="KW-1185">Reference proteome</keyword>
<reference evidence="6 7" key="1">
    <citation type="submission" date="2017-05" db="EMBL/GenBank/DDBJ databases">
        <authorList>
            <person name="Varghese N."/>
            <person name="Submissions S."/>
        </authorList>
    </citation>
    <scope>NUCLEOTIDE SEQUENCE [LARGE SCALE GENOMIC DNA]</scope>
    <source>
        <strain evidence="6 7">DSM 19036</strain>
    </source>
</reference>
<keyword evidence="2 4" id="KW-0238">DNA-binding</keyword>
<dbReference type="InterPro" id="IPR050624">
    <property type="entry name" value="HTH-type_Tx_Regulator"/>
</dbReference>
<dbReference type="SUPFAM" id="SSF48498">
    <property type="entry name" value="Tetracyclin repressor-like, C-terminal domain"/>
    <property type="match status" value="1"/>
</dbReference>
<dbReference type="SUPFAM" id="SSF46689">
    <property type="entry name" value="Homeodomain-like"/>
    <property type="match status" value="1"/>
</dbReference>
<dbReference type="Gene3D" id="1.10.357.10">
    <property type="entry name" value="Tetracycline Repressor, domain 2"/>
    <property type="match status" value="1"/>
</dbReference>
<dbReference type="PANTHER" id="PTHR43479:SF11">
    <property type="entry name" value="ACREF_ENVCD OPERON REPRESSOR-RELATED"/>
    <property type="match status" value="1"/>
</dbReference>
<dbReference type="InterPro" id="IPR009057">
    <property type="entry name" value="Homeodomain-like_sf"/>
</dbReference>
<dbReference type="Pfam" id="PF13305">
    <property type="entry name" value="TetR_C_33"/>
    <property type="match status" value="1"/>
</dbReference>
<keyword evidence="1" id="KW-0805">Transcription regulation</keyword>
<dbReference type="GO" id="GO:0003677">
    <property type="term" value="F:DNA binding"/>
    <property type="evidence" value="ECO:0007669"/>
    <property type="project" value="UniProtKB-UniRule"/>
</dbReference>
<dbReference type="PRINTS" id="PR00455">
    <property type="entry name" value="HTHTETR"/>
</dbReference>
<feature type="DNA-binding region" description="H-T-H motif" evidence="4">
    <location>
        <begin position="51"/>
        <end position="70"/>
    </location>
</feature>
<organism evidence="6 7">
    <name type="scientific">Pedobacter westerhofensis</name>
    <dbReference type="NCBI Taxonomy" id="425512"/>
    <lineage>
        <taxon>Bacteria</taxon>
        <taxon>Pseudomonadati</taxon>
        <taxon>Bacteroidota</taxon>
        <taxon>Sphingobacteriia</taxon>
        <taxon>Sphingobacteriales</taxon>
        <taxon>Sphingobacteriaceae</taxon>
        <taxon>Pedobacter</taxon>
    </lineage>
</organism>
<dbReference type="Proteomes" id="UP000320300">
    <property type="component" value="Unassembled WGS sequence"/>
</dbReference>
<dbReference type="InterPro" id="IPR001647">
    <property type="entry name" value="HTH_TetR"/>
</dbReference>
<dbReference type="AlphaFoldDB" id="A0A521CU76"/>
<proteinExistence type="predicted"/>
<dbReference type="EMBL" id="FXTN01000004">
    <property type="protein sequence ID" value="SMO62962.1"/>
    <property type="molecule type" value="Genomic_DNA"/>
</dbReference>
<feature type="domain" description="HTH tetR-type" evidence="5">
    <location>
        <begin position="28"/>
        <end position="88"/>
    </location>
</feature>
<protein>
    <submittedName>
        <fullName evidence="6">Transcriptional regulator, TetR family</fullName>
    </submittedName>
</protein>
<evidence type="ECO:0000259" key="5">
    <source>
        <dbReference type="PROSITE" id="PS50977"/>
    </source>
</evidence>
<accession>A0A521CU76</accession>
<evidence type="ECO:0000313" key="7">
    <source>
        <dbReference type="Proteomes" id="UP000320300"/>
    </source>
</evidence>
<dbReference type="Pfam" id="PF00440">
    <property type="entry name" value="TetR_N"/>
    <property type="match status" value="1"/>
</dbReference>
<evidence type="ECO:0000256" key="2">
    <source>
        <dbReference type="ARBA" id="ARBA00023125"/>
    </source>
</evidence>
<dbReference type="PROSITE" id="PS50977">
    <property type="entry name" value="HTH_TETR_2"/>
    <property type="match status" value="1"/>
</dbReference>
<name>A0A521CU76_9SPHI</name>
<evidence type="ECO:0000256" key="3">
    <source>
        <dbReference type="ARBA" id="ARBA00023163"/>
    </source>
</evidence>
<dbReference type="PANTHER" id="PTHR43479">
    <property type="entry name" value="ACREF/ENVCD OPERON REPRESSOR-RELATED"/>
    <property type="match status" value="1"/>
</dbReference>
<evidence type="ECO:0000256" key="1">
    <source>
        <dbReference type="ARBA" id="ARBA00023015"/>
    </source>
</evidence>
<dbReference type="InterPro" id="IPR025996">
    <property type="entry name" value="MT1864/Rv1816-like_C"/>
</dbReference>
<evidence type="ECO:0000256" key="4">
    <source>
        <dbReference type="PROSITE-ProRule" id="PRU00335"/>
    </source>
</evidence>
<sequence length="218" mass="25254">MFAVYIFVIRTTAPIIMGISERKEREKIDKKQLIRSAAMKMFLEDGYAKTSIRNIADAIEYSPGTIYLYYKDKDELLYEVQRDAYGKLLEEFKAKAKHKDPVKRLMQIGKTYVAFGLANPELYDLMFIIRAPTNVDEELHKDNGGDSYFYLLDCLQECIEKDLLKVTDLNLCALQTWSVAHGLVSLNLRCRLKMMVEEKDMPKVLNDAIESYVKLLIK</sequence>
<gene>
    <name evidence="6" type="ORF">SAMN06265348_104209</name>
</gene>
<keyword evidence="3" id="KW-0804">Transcription</keyword>
<dbReference type="InterPro" id="IPR036271">
    <property type="entry name" value="Tet_transcr_reg_TetR-rel_C_sf"/>
</dbReference>
<evidence type="ECO:0000313" key="6">
    <source>
        <dbReference type="EMBL" id="SMO62962.1"/>
    </source>
</evidence>